<dbReference type="AlphaFoldDB" id="G8ZL92"/>
<protein>
    <recommendedName>
        <fullName evidence="2">F-box domain-containing protein</fullName>
    </recommendedName>
</protein>
<dbReference type="KEGG" id="tdl:TDEL_0A00540"/>
<dbReference type="InterPro" id="IPR001810">
    <property type="entry name" value="F-box_dom"/>
</dbReference>
<feature type="domain" description="F-box" evidence="2">
    <location>
        <begin position="46"/>
        <end position="92"/>
    </location>
</feature>
<dbReference type="FunCoup" id="G8ZL92">
    <property type="interactions" value="97"/>
</dbReference>
<dbReference type="GeneID" id="11502827"/>
<gene>
    <name evidence="3" type="primary">TDEL0A00540</name>
    <name evidence="3" type="ORF">TDEL_0A00540</name>
</gene>
<dbReference type="STRING" id="1076872.G8ZL92"/>
<dbReference type="SUPFAM" id="SSF81383">
    <property type="entry name" value="F-box domain"/>
    <property type="match status" value="1"/>
</dbReference>
<keyword evidence="4" id="KW-1185">Reference proteome</keyword>
<dbReference type="SMART" id="SM00256">
    <property type="entry name" value="FBOX"/>
    <property type="match status" value="1"/>
</dbReference>
<evidence type="ECO:0000313" key="4">
    <source>
        <dbReference type="Proteomes" id="UP000005627"/>
    </source>
</evidence>
<dbReference type="Proteomes" id="UP000005627">
    <property type="component" value="Chromosome 1"/>
</dbReference>
<dbReference type="RefSeq" id="XP_003678597.1">
    <property type="nucleotide sequence ID" value="XM_003678549.1"/>
</dbReference>
<evidence type="ECO:0000259" key="2">
    <source>
        <dbReference type="PROSITE" id="PS50181"/>
    </source>
</evidence>
<dbReference type="InterPro" id="IPR036047">
    <property type="entry name" value="F-box-like_dom_sf"/>
</dbReference>
<dbReference type="InParanoid" id="G8ZL92"/>
<evidence type="ECO:0000313" key="3">
    <source>
        <dbReference type="EMBL" id="CCE89386.1"/>
    </source>
</evidence>
<dbReference type="HOGENOM" id="CLU_409412_0_0_1"/>
<feature type="region of interest" description="Disordered" evidence="1">
    <location>
        <begin position="175"/>
        <end position="197"/>
    </location>
</feature>
<dbReference type="PROSITE" id="PS50181">
    <property type="entry name" value="FBOX"/>
    <property type="match status" value="1"/>
</dbReference>
<dbReference type="Pfam" id="PF12937">
    <property type="entry name" value="F-box-like"/>
    <property type="match status" value="1"/>
</dbReference>
<dbReference type="eggNOG" id="ENOG502QTPK">
    <property type="taxonomic scope" value="Eukaryota"/>
</dbReference>
<sequence length="727" mass="83868">MKRLQLFGNSKYFSISSKEEKPPRESSPARTRSPKPRQSTPKSTAELSLLSLPPKVLAAILEQLDVNTLLSLCQVNSALYKLTSDQFLYRNITLDNKLSLLKFNALIHSEFHTSNALNERHGSRRASQNARFLVRSIKFINPQCQDSLLKYSKFHNKVDQQSIIGGAYHYESALSASNQSRSHSKDRRSRSSSRRSSDKLDHAAAEWYKSICKLEGTYSQYTYIELLLDIVDYLPNLTHIILDEVQPGFKIPLWYSVMNDGSRDFFKKIINGQQSMNRNDLRTFELSESFASDYERRFHALPRVPTLEIRAALDKRNKHQVHLRPNLLCCFGIINELILQNVIIDTESLDTPWEFMPFHLKTDLPGFYDVHSTTRKLTLKSCHILPGSGILKLFHQYFKCVKELQLLQITSKFDMLLCSCFTSLTHLTIDCNSKCFVDEAIVSDDYYYKKQDISAEYNEDSDGDLASVTETLLDPPVDNSLLAPPPTSPVVLSIDRNYLTRATVQSQLGNRKMAIITNSQSDFFKFLRVPAFHVFYHYYKKLWDRLPRKNINISIVNIPFTNVFPMSPQLFCDRLLRPLADDQQTLIPLRTSRANGTDQDRQYYWNDAVKNCLRDSIQVSFGGGTAGPTMIDTLSEISSDILNNHENFKMFQDIPNLNSWFFLKSLSEFKSVRIHMLKRWLFCTPRTRYDWEILLKPVLNVNVPIEVRDKDGYVLYSYGSRMTDVKG</sequence>
<dbReference type="GO" id="GO:0019005">
    <property type="term" value="C:SCF ubiquitin ligase complex"/>
    <property type="evidence" value="ECO:0007669"/>
    <property type="project" value="EnsemblFungi"/>
</dbReference>
<dbReference type="GO" id="GO:0031335">
    <property type="term" value="P:regulation of sulfur amino acid metabolic process"/>
    <property type="evidence" value="ECO:0007669"/>
    <property type="project" value="EnsemblFungi"/>
</dbReference>
<feature type="region of interest" description="Disordered" evidence="1">
    <location>
        <begin position="1"/>
        <end position="45"/>
    </location>
</feature>
<proteinExistence type="predicted"/>
<name>G8ZL92_TORDE</name>
<dbReference type="EMBL" id="HE616742">
    <property type="protein sequence ID" value="CCE89386.1"/>
    <property type="molecule type" value="Genomic_DNA"/>
</dbReference>
<accession>G8ZL92</accession>
<dbReference type="Gene3D" id="1.20.1280.50">
    <property type="match status" value="1"/>
</dbReference>
<feature type="compositionally biased region" description="Basic residues" evidence="1">
    <location>
        <begin position="182"/>
        <end position="193"/>
    </location>
</feature>
<dbReference type="OrthoDB" id="4032719at2759"/>
<organism evidence="3 4">
    <name type="scientific">Torulaspora delbrueckii</name>
    <name type="common">Yeast</name>
    <name type="synonym">Candida colliculosa</name>
    <dbReference type="NCBI Taxonomy" id="4950"/>
    <lineage>
        <taxon>Eukaryota</taxon>
        <taxon>Fungi</taxon>
        <taxon>Dikarya</taxon>
        <taxon>Ascomycota</taxon>
        <taxon>Saccharomycotina</taxon>
        <taxon>Saccharomycetes</taxon>
        <taxon>Saccharomycetales</taxon>
        <taxon>Saccharomycetaceae</taxon>
        <taxon>Torulaspora</taxon>
    </lineage>
</organism>
<dbReference type="GO" id="GO:0030163">
    <property type="term" value="P:protein catabolic process"/>
    <property type="evidence" value="ECO:0007669"/>
    <property type="project" value="EnsemblFungi"/>
</dbReference>
<reference evidence="3 4" key="1">
    <citation type="journal article" date="2011" name="Proc. Natl. Acad. Sci. U.S.A.">
        <title>Evolutionary erosion of yeast sex chromosomes by mating-type switching accidents.</title>
        <authorList>
            <person name="Gordon J.L."/>
            <person name="Armisen D."/>
            <person name="Proux-Wera E."/>
            <person name="Oheigeartaigh S.S."/>
            <person name="Byrne K.P."/>
            <person name="Wolfe K.H."/>
        </authorList>
    </citation>
    <scope>NUCLEOTIDE SEQUENCE [LARGE SCALE GENOMIC DNA]</scope>
    <source>
        <strain evidence="4">ATCC 10662 / CBS 1146 / NBRC 0425 / NCYC 2629 / NRRL Y-866</strain>
    </source>
</reference>
<evidence type="ECO:0000256" key="1">
    <source>
        <dbReference type="SAM" id="MobiDB-lite"/>
    </source>
</evidence>
<feature type="compositionally biased region" description="Polar residues" evidence="1">
    <location>
        <begin position="36"/>
        <end position="45"/>
    </location>
</feature>